<keyword evidence="3" id="KW-0464">Manganese</keyword>
<dbReference type="InterPro" id="IPR006035">
    <property type="entry name" value="Ureohydrolase"/>
</dbReference>
<dbReference type="CDD" id="cd09999">
    <property type="entry name" value="Arginase-like_1"/>
    <property type="match status" value="1"/>
</dbReference>
<dbReference type="GO" id="GO:0005737">
    <property type="term" value="C:cytoplasm"/>
    <property type="evidence" value="ECO:0007669"/>
    <property type="project" value="TreeGrafter"/>
</dbReference>
<organism evidence="5 6">
    <name type="scientific">Nocardia tenerifensis</name>
    <dbReference type="NCBI Taxonomy" id="228006"/>
    <lineage>
        <taxon>Bacteria</taxon>
        <taxon>Bacillati</taxon>
        <taxon>Actinomycetota</taxon>
        <taxon>Actinomycetes</taxon>
        <taxon>Mycobacteriales</taxon>
        <taxon>Nocardiaceae</taxon>
        <taxon>Nocardia</taxon>
    </lineage>
</organism>
<dbReference type="PANTHER" id="PTHR43782">
    <property type="entry name" value="ARGINASE"/>
    <property type="match status" value="1"/>
</dbReference>
<evidence type="ECO:0000313" key="6">
    <source>
        <dbReference type="Proteomes" id="UP000247569"/>
    </source>
</evidence>
<protein>
    <submittedName>
        <fullName evidence="5">Arginase</fullName>
    </submittedName>
</protein>
<dbReference type="GO" id="GO:0004053">
    <property type="term" value="F:arginase activity"/>
    <property type="evidence" value="ECO:0007669"/>
    <property type="project" value="TreeGrafter"/>
</dbReference>
<dbReference type="PROSITE" id="PS51409">
    <property type="entry name" value="ARGINASE_2"/>
    <property type="match status" value="1"/>
</dbReference>
<evidence type="ECO:0000256" key="1">
    <source>
        <dbReference type="ARBA" id="ARBA00022723"/>
    </source>
</evidence>
<accession>A0A318JRL6</accession>
<dbReference type="PRINTS" id="PR00116">
    <property type="entry name" value="ARGINASE"/>
</dbReference>
<dbReference type="PANTHER" id="PTHR43782:SF3">
    <property type="entry name" value="ARGINASE"/>
    <property type="match status" value="1"/>
</dbReference>
<dbReference type="Gene3D" id="3.40.800.10">
    <property type="entry name" value="Ureohydrolase domain"/>
    <property type="match status" value="1"/>
</dbReference>
<gene>
    <name evidence="5" type="ORF">DFR70_118151</name>
</gene>
<dbReference type="AlphaFoldDB" id="A0A318JRL6"/>
<dbReference type="SUPFAM" id="SSF52768">
    <property type="entry name" value="Arginase/deacetylase"/>
    <property type="match status" value="1"/>
</dbReference>
<dbReference type="GO" id="GO:0030145">
    <property type="term" value="F:manganese ion binding"/>
    <property type="evidence" value="ECO:0007669"/>
    <property type="project" value="TreeGrafter"/>
</dbReference>
<evidence type="ECO:0000256" key="4">
    <source>
        <dbReference type="PROSITE-ProRule" id="PRU00742"/>
    </source>
</evidence>
<sequence length="276" mass="28920">MRLREAGLLNALRARRADVRDLGDVDVGPPRRFRDPESGLLTQESLIAATTSVHAAVVACLAAGEFPLVLGGDCAVLLGALRGAQDALCDAALVFVDGHEDAWPPHRSATGRAADCELGLALSGADGLPAELSVRVPTLDPTRIVALGPRDDMELRSAGVASIGSTIALLPDRDLRGKAAVPTDIAVGRFHRRGVAWWLHVDLDVLSAEAMPAVDYPQPGGLDWPDLTAITAAATRSGCAGMTSTTYNPDLDADGRHARRIVGYLADVLSVTPEMA</sequence>
<keyword evidence="1" id="KW-0479">Metal-binding</keyword>
<comment type="caution">
    <text evidence="5">The sequence shown here is derived from an EMBL/GenBank/DDBJ whole genome shotgun (WGS) entry which is preliminary data.</text>
</comment>
<dbReference type="Pfam" id="PF00491">
    <property type="entry name" value="Arginase"/>
    <property type="match status" value="1"/>
</dbReference>
<keyword evidence="2" id="KW-0378">Hydrolase</keyword>
<evidence type="ECO:0000256" key="3">
    <source>
        <dbReference type="ARBA" id="ARBA00023211"/>
    </source>
</evidence>
<keyword evidence="6" id="KW-1185">Reference proteome</keyword>
<reference evidence="5 6" key="1">
    <citation type="submission" date="2018-05" db="EMBL/GenBank/DDBJ databases">
        <title>Genomic Encyclopedia of Type Strains, Phase IV (KMG-IV): sequencing the most valuable type-strain genomes for metagenomic binning, comparative biology and taxonomic classification.</title>
        <authorList>
            <person name="Goeker M."/>
        </authorList>
    </citation>
    <scope>NUCLEOTIDE SEQUENCE [LARGE SCALE GENOMIC DNA]</scope>
    <source>
        <strain evidence="5 6">DSM 44704</strain>
    </source>
</reference>
<evidence type="ECO:0000313" key="5">
    <source>
        <dbReference type="EMBL" id="PXX57496.1"/>
    </source>
</evidence>
<dbReference type="Proteomes" id="UP000247569">
    <property type="component" value="Unassembled WGS sequence"/>
</dbReference>
<comment type="similarity">
    <text evidence="4">Belongs to the arginase family.</text>
</comment>
<name>A0A318JRL6_9NOCA</name>
<proteinExistence type="inferred from homology"/>
<evidence type="ECO:0000256" key="2">
    <source>
        <dbReference type="ARBA" id="ARBA00022801"/>
    </source>
</evidence>
<dbReference type="EMBL" id="QJKF01000018">
    <property type="protein sequence ID" value="PXX57496.1"/>
    <property type="molecule type" value="Genomic_DNA"/>
</dbReference>
<dbReference type="InterPro" id="IPR023696">
    <property type="entry name" value="Ureohydrolase_dom_sf"/>
</dbReference>